<dbReference type="InterPro" id="IPR002539">
    <property type="entry name" value="MaoC-like_dom"/>
</dbReference>
<dbReference type="InterPro" id="IPR036527">
    <property type="entry name" value="SCP2_sterol-bd_dom_sf"/>
</dbReference>
<evidence type="ECO:0000256" key="1">
    <source>
        <dbReference type="ARBA" id="ARBA00005254"/>
    </source>
</evidence>
<accession>A0ABU6EZX8</accession>
<comment type="similarity">
    <text evidence="1">Belongs to the enoyl-CoA hydratase/isomerase family.</text>
</comment>
<dbReference type="SUPFAM" id="SSF54637">
    <property type="entry name" value="Thioesterase/thiol ester dehydrase-isomerase"/>
    <property type="match status" value="1"/>
</dbReference>
<dbReference type="PANTHER" id="PTHR43664:SF1">
    <property type="entry name" value="BETA-METHYLMALYL-COA DEHYDRATASE"/>
    <property type="match status" value="1"/>
</dbReference>
<dbReference type="Proteomes" id="UP001354931">
    <property type="component" value="Unassembled WGS sequence"/>
</dbReference>
<dbReference type="Gene3D" id="3.10.129.10">
    <property type="entry name" value="Hotdog Thioesterase"/>
    <property type="match status" value="1"/>
</dbReference>
<dbReference type="RefSeq" id="WP_326014827.1">
    <property type="nucleotide sequence ID" value="NZ_JAOZYC010000035.1"/>
</dbReference>
<feature type="domain" description="MaoC-like" evidence="2">
    <location>
        <begin position="25"/>
        <end position="133"/>
    </location>
</feature>
<evidence type="ECO:0000313" key="3">
    <source>
        <dbReference type="EMBL" id="MEB8337189.1"/>
    </source>
</evidence>
<reference evidence="3 4" key="1">
    <citation type="submission" date="2022-10" db="EMBL/GenBank/DDBJ databases">
        <authorList>
            <person name="Xie J."/>
            <person name="Shen N."/>
        </authorList>
    </citation>
    <scope>NUCLEOTIDE SEQUENCE [LARGE SCALE GENOMIC DNA]</scope>
    <source>
        <strain evidence="3 4">YIM65594</strain>
    </source>
</reference>
<organism evidence="3 4">
    <name type="scientific">Streptomyces endophyticus</name>
    <dbReference type="NCBI Taxonomy" id="714166"/>
    <lineage>
        <taxon>Bacteria</taxon>
        <taxon>Bacillati</taxon>
        <taxon>Actinomycetota</taxon>
        <taxon>Actinomycetes</taxon>
        <taxon>Kitasatosporales</taxon>
        <taxon>Streptomycetaceae</taxon>
        <taxon>Streptomyces</taxon>
    </lineage>
</organism>
<protein>
    <submittedName>
        <fullName evidence="3">MaoC/PaaZ C-terminal domain-containing protein</fullName>
    </submittedName>
</protein>
<comment type="caution">
    <text evidence="3">The sequence shown here is derived from an EMBL/GenBank/DDBJ whole genome shotgun (WGS) entry which is preliminary data.</text>
</comment>
<gene>
    <name evidence="3" type="ORF">OKJ99_06625</name>
</gene>
<dbReference type="Gene3D" id="3.30.1050.10">
    <property type="entry name" value="SCP2 sterol-binding domain"/>
    <property type="match status" value="1"/>
</dbReference>
<sequence length="288" mass="31951">MAASRTTVRTQSLYFEDFRPGQRWTSSTRRITADDLAAFTELSGDRHPLHTDPEWAARTRFGRPVLHGPFGIAAFLGFLHDMGLAGESVIALLDTNWRYLKPSYVGDTLQCTLTITRCRRTSDPHQGVVHRHVILENQRGERVQEGTSAVLVRARGAGPDPAALAPGTVEWGSNISELLAQDERFTAATATWDGTIGLRSGDNEVQLRVYLGRIIDVARRTPHGPTFTLVADELTWTELLTGEHNDLVARMMRGQFHATGDAYEYLRLTKVLHLITDAARALAEEAHA</sequence>
<evidence type="ECO:0000313" key="4">
    <source>
        <dbReference type="Proteomes" id="UP001354931"/>
    </source>
</evidence>
<dbReference type="Pfam" id="PF01575">
    <property type="entry name" value="MaoC_dehydratas"/>
    <property type="match status" value="1"/>
</dbReference>
<dbReference type="SUPFAM" id="SSF55718">
    <property type="entry name" value="SCP-like"/>
    <property type="match status" value="1"/>
</dbReference>
<dbReference type="PANTHER" id="PTHR43664">
    <property type="entry name" value="MONOAMINE OXIDASE-RELATED"/>
    <property type="match status" value="1"/>
</dbReference>
<dbReference type="InterPro" id="IPR052342">
    <property type="entry name" value="MCH/BMMD"/>
</dbReference>
<keyword evidence="4" id="KW-1185">Reference proteome</keyword>
<evidence type="ECO:0000259" key="2">
    <source>
        <dbReference type="Pfam" id="PF01575"/>
    </source>
</evidence>
<dbReference type="InterPro" id="IPR029069">
    <property type="entry name" value="HotDog_dom_sf"/>
</dbReference>
<proteinExistence type="inferred from homology"/>
<dbReference type="EMBL" id="JAOZYC010000035">
    <property type="protein sequence ID" value="MEB8337189.1"/>
    <property type="molecule type" value="Genomic_DNA"/>
</dbReference>
<name>A0ABU6EZX8_9ACTN</name>